<reference evidence="1" key="2">
    <citation type="submission" date="2022-06" db="UniProtKB">
        <authorList>
            <consortium name="EnsemblMetazoa"/>
        </authorList>
    </citation>
    <scope>IDENTIFICATION</scope>
</reference>
<dbReference type="EnsemblMetazoa" id="OVOC6735.1">
    <property type="protein sequence ID" value="OVOC6735.1"/>
    <property type="gene ID" value="WBGene00243544"/>
</dbReference>
<evidence type="ECO:0000313" key="2">
    <source>
        <dbReference type="Proteomes" id="UP000024404"/>
    </source>
</evidence>
<dbReference type="EMBL" id="CMVM020000180">
    <property type="status" value="NOT_ANNOTATED_CDS"/>
    <property type="molecule type" value="Genomic_DNA"/>
</dbReference>
<keyword evidence="2" id="KW-1185">Reference proteome</keyword>
<sequence>MKPSNKLFSNNKSKIHSGTLIETQQIDLLDKITGLLMYTVHAADLLQKHVVAMDSSAACTTIHCEKRNDVIECYQANKTVAFTVVFHFPREDD</sequence>
<protein>
    <submittedName>
        <fullName evidence="1">Uncharacterized protein</fullName>
    </submittedName>
</protein>
<name>A0A8R1TXR4_ONCVO</name>
<evidence type="ECO:0000313" key="1">
    <source>
        <dbReference type="EnsemblMetazoa" id="OVOC6735.1"/>
    </source>
</evidence>
<reference evidence="2" key="1">
    <citation type="submission" date="2013-10" db="EMBL/GenBank/DDBJ databases">
        <title>Genome sequencing of Onchocerca volvulus.</title>
        <authorList>
            <person name="Cotton J."/>
            <person name="Tsai J."/>
            <person name="Stanley E."/>
            <person name="Tracey A."/>
            <person name="Holroyd N."/>
            <person name="Lustigman S."/>
            <person name="Berriman M."/>
        </authorList>
    </citation>
    <scope>NUCLEOTIDE SEQUENCE</scope>
</reference>
<proteinExistence type="predicted"/>
<accession>A0A8R1TXR4</accession>
<organism evidence="1 2">
    <name type="scientific">Onchocerca volvulus</name>
    <dbReference type="NCBI Taxonomy" id="6282"/>
    <lineage>
        <taxon>Eukaryota</taxon>
        <taxon>Metazoa</taxon>
        <taxon>Ecdysozoa</taxon>
        <taxon>Nematoda</taxon>
        <taxon>Chromadorea</taxon>
        <taxon>Rhabditida</taxon>
        <taxon>Spirurina</taxon>
        <taxon>Spiruromorpha</taxon>
        <taxon>Filarioidea</taxon>
        <taxon>Onchocercidae</taxon>
        <taxon>Onchocerca</taxon>
    </lineage>
</organism>
<dbReference type="Proteomes" id="UP000024404">
    <property type="component" value="Unassembled WGS sequence"/>
</dbReference>
<dbReference type="AlphaFoldDB" id="A0A8R1TXR4"/>